<organism evidence="1 2">
    <name type="scientific">Caldibacillus thermoamylovorans</name>
    <dbReference type="NCBI Taxonomy" id="35841"/>
    <lineage>
        <taxon>Bacteria</taxon>
        <taxon>Bacillati</taxon>
        <taxon>Bacillota</taxon>
        <taxon>Bacilli</taxon>
        <taxon>Bacillales</taxon>
        <taxon>Bacillaceae</taxon>
        <taxon>Caldibacillus</taxon>
    </lineage>
</organism>
<dbReference type="Proteomes" id="UP000032076">
    <property type="component" value="Unassembled WGS sequence"/>
</dbReference>
<protein>
    <submittedName>
        <fullName evidence="1">Uncharacterized protein</fullName>
    </submittedName>
</protein>
<evidence type="ECO:0000313" key="1">
    <source>
        <dbReference type="EMBL" id="KIO74157.1"/>
    </source>
</evidence>
<gene>
    <name evidence="1" type="ORF">B4167_0434</name>
</gene>
<accession>A0ABD4ABS4</accession>
<evidence type="ECO:0000313" key="2">
    <source>
        <dbReference type="Proteomes" id="UP000032076"/>
    </source>
</evidence>
<reference evidence="1 2" key="1">
    <citation type="submission" date="2015-01" db="EMBL/GenBank/DDBJ databases">
        <title>Draft Genome Sequences of Four Bacillus thermoamylovorans Strains, Isolated From Food Products.</title>
        <authorList>
            <person name="Krawcyk A.O."/>
            <person name="Berendsen E.M."/>
            <person name="Eijlander R.T."/>
            <person name="de Jong A."/>
            <person name="Wells-Bennik M."/>
            <person name="Kuipers O.P."/>
        </authorList>
    </citation>
    <scope>NUCLEOTIDE SEQUENCE [LARGE SCALE GENOMIC DNA]</scope>
    <source>
        <strain evidence="1 2">B4167</strain>
    </source>
</reference>
<dbReference type="AlphaFoldDB" id="A0ABD4ABS4"/>
<comment type="caution">
    <text evidence="1">The sequence shown here is derived from an EMBL/GenBank/DDBJ whole genome shotgun (WGS) entry which is preliminary data.</text>
</comment>
<dbReference type="EMBL" id="JXLU01000010">
    <property type="protein sequence ID" value="KIO74157.1"/>
    <property type="molecule type" value="Genomic_DNA"/>
</dbReference>
<sequence length="38" mass="4631">MNWYFQMFSATIHLFKHYEAPRFAINNLIIIKKSGRFP</sequence>
<proteinExistence type="predicted"/>
<name>A0ABD4ABS4_9BACI</name>